<dbReference type="PANTHER" id="PTHR12585">
    <property type="entry name" value="SCC1 / RAD21 FAMILY MEMBER"/>
    <property type="match status" value="1"/>
</dbReference>
<feature type="domain" description="Rad21/Rec8-like protein N-terminal" evidence="4">
    <location>
        <begin position="1"/>
        <end position="112"/>
    </location>
</feature>
<keyword evidence="6" id="KW-1185">Reference proteome</keyword>
<evidence type="ECO:0000313" key="6">
    <source>
        <dbReference type="Proteomes" id="UP000800200"/>
    </source>
</evidence>
<dbReference type="AlphaFoldDB" id="A0A6A6EFF8"/>
<keyword evidence="2" id="KW-0539">Nucleus</keyword>
<dbReference type="GO" id="GO:0007064">
    <property type="term" value="P:mitotic sister chromatid cohesion"/>
    <property type="evidence" value="ECO:0007669"/>
    <property type="project" value="TreeGrafter"/>
</dbReference>
<dbReference type="EMBL" id="ML994618">
    <property type="protein sequence ID" value="KAF2190464.1"/>
    <property type="molecule type" value="Genomic_DNA"/>
</dbReference>
<dbReference type="InterPro" id="IPR006910">
    <property type="entry name" value="Rad21_Rec8_N"/>
</dbReference>
<feature type="region of interest" description="Disordered" evidence="3">
    <location>
        <begin position="293"/>
        <end position="324"/>
    </location>
</feature>
<dbReference type="InterPro" id="IPR039781">
    <property type="entry name" value="Rad21/Rec8-like"/>
</dbReference>
<feature type="region of interest" description="Disordered" evidence="3">
    <location>
        <begin position="706"/>
        <end position="726"/>
    </location>
</feature>
<name>A0A6A6EFF8_9PEZI</name>
<evidence type="ECO:0000313" key="5">
    <source>
        <dbReference type="EMBL" id="KAF2190464.1"/>
    </source>
</evidence>
<dbReference type="GO" id="GO:0005634">
    <property type="term" value="C:nucleus"/>
    <property type="evidence" value="ECO:0007669"/>
    <property type="project" value="UniProtKB-SubCell"/>
</dbReference>
<feature type="region of interest" description="Disordered" evidence="3">
    <location>
        <begin position="423"/>
        <end position="448"/>
    </location>
</feature>
<evidence type="ECO:0000256" key="1">
    <source>
        <dbReference type="ARBA" id="ARBA00004123"/>
    </source>
</evidence>
<evidence type="ECO:0000256" key="2">
    <source>
        <dbReference type="ARBA" id="ARBA00023242"/>
    </source>
</evidence>
<feature type="region of interest" description="Disordered" evidence="3">
    <location>
        <begin position="502"/>
        <end position="521"/>
    </location>
</feature>
<dbReference type="GO" id="GO:0003682">
    <property type="term" value="F:chromatin binding"/>
    <property type="evidence" value="ECO:0007669"/>
    <property type="project" value="TreeGrafter"/>
</dbReference>
<dbReference type="PANTHER" id="PTHR12585:SF70">
    <property type="entry name" value="RAD21_REC8 N TERMINAL DOMAIN PROTEIN (AFU_ORTHOLOGUE AFUA_6G02900)"/>
    <property type="match status" value="1"/>
</dbReference>
<proteinExistence type="predicted"/>
<evidence type="ECO:0000259" key="4">
    <source>
        <dbReference type="Pfam" id="PF04825"/>
    </source>
</evidence>
<feature type="region of interest" description="Disordered" evidence="3">
    <location>
        <begin position="240"/>
        <end position="267"/>
    </location>
</feature>
<dbReference type="CDD" id="cd21789">
    <property type="entry name" value="Rad21_Rec8_M_SpRec8p-like"/>
    <property type="match status" value="1"/>
</dbReference>
<comment type="subcellular location">
    <subcellularLocation>
        <location evidence="1">Nucleus</location>
    </subcellularLocation>
</comment>
<dbReference type="GO" id="GO:0030892">
    <property type="term" value="C:mitotic cohesin complex"/>
    <property type="evidence" value="ECO:0007669"/>
    <property type="project" value="TreeGrafter"/>
</dbReference>
<dbReference type="Pfam" id="PF04825">
    <property type="entry name" value="Rad21_Rec8_N"/>
    <property type="match status" value="1"/>
</dbReference>
<gene>
    <name evidence="5" type="ORF">K469DRAFT_656799</name>
</gene>
<feature type="compositionally biased region" description="Polar residues" evidence="3">
    <location>
        <begin position="304"/>
        <end position="317"/>
    </location>
</feature>
<organism evidence="5 6">
    <name type="scientific">Zopfia rhizophila CBS 207.26</name>
    <dbReference type="NCBI Taxonomy" id="1314779"/>
    <lineage>
        <taxon>Eukaryota</taxon>
        <taxon>Fungi</taxon>
        <taxon>Dikarya</taxon>
        <taxon>Ascomycota</taxon>
        <taxon>Pezizomycotina</taxon>
        <taxon>Dothideomycetes</taxon>
        <taxon>Dothideomycetes incertae sedis</taxon>
        <taxon>Zopfiaceae</taxon>
        <taxon>Zopfia</taxon>
    </lineage>
</organism>
<evidence type="ECO:0000256" key="3">
    <source>
        <dbReference type="SAM" id="MobiDB-lite"/>
    </source>
</evidence>
<accession>A0A6A6EFF8</accession>
<dbReference type="Proteomes" id="UP000800200">
    <property type="component" value="Unassembled WGS sequence"/>
</dbReference>
<dbReference type="OrthoDB" id="5427633at2759"/>
<reference evidence="5" key="1">
    <citation type="journal article" date="2020" name="Stud. Mycol.">
        <title>101 Dothideomycetes genomes: a test case for predicting lifestyles and emergence of pathogens.</title>
        <authorList>
            <person name="Haridas S."/>
            <person name="Albert R."/>
            <person name="Binder M."/>
            <person name="Bloem J."/>
            <person name="Labutti K."/>
            <person name="Salamov A."/>
            <person name="Andreopoulos B."/>
            <person name="Baker S."/>
            <person name="Barry K."/>
            <person name="Bills G."/>
            <person name="Bluhm B."/>
            <person name="Cannon C."/>
            <person name="Castanera R."/>
            <person name="Culley D."/>
            <person name="Daum C."/>
            <person name="Ezra D."/>
            <person name="Gonzalez J."/>
            <person name="Henrissat B."/>
            <person name="Kuo A."/>
            <person name="Liang C."/>
            <person name="Lipzen A."/>
            <person name="Lutzoni F."/>
            <person name="Magnuson J."/>
            <person name="Mondo S."/>
            <person name="Nolan M."/>
            <person name="Ohm R."/>
            <person name="Pangilinan J."/>
            <person name="Park H.-J."/>
            <person name="Ramirez L."/>
            <person name="Alfaro M."/>
            <person name="Sun H."/>
            <person name="Tritt A."/>
            <person name="Yoshinaga Y."/>
            <person name="Zwiers L.-H."/>
            <person name="Turgeon B."/>
            <person name="Goodwin S."/>
            <person name="Spatafora J."/>
            <person name="Crous P."/>
            <person name="Grigoriev I."/>
        </authorList>
    </citation>
    <scope>NUCLEOTIDE SEQUENCE</scope>
    <source>
        <strain evidence="5">CBS 207.26</strain>
    </source>
</reference>
<sequence>MFYSHEVLTSRKYGVATVWLIATLGSKSKLKKINRKAILDVDVQKACKTIVSPEAPLALRLQSNLLYGISRVYLQQCGYVLADAQHAHNAMRMMLKIVKNAELDPEAGKARPEQLILQDDPSFLPEFTLPPLNLNFGDFDQPMPWETPRSGESQSLTPFGSQLDHSTPEGQVGGIILPSSSSRGMGGFVVQGDDGPGTIGGPGSMLEPDVNIEGLDQLEFEIDADGNLIEITPNRVISGTSVAPGGGALPSDGGASARVRGEHEEGQRAGAELLDDQMDLDIPILGEDLPEREAFPTAPRPESGQPSEAVGSTSTVSAPMRQKKKRISRLIPLDTAMELRNKDLADWNTNYLQNMAEASRIKNQHRQAMQAKKNAEHWVWGAGIGGIGNRPAGATGPTPFDMFYGDNLFELLTGVNRRDLAGTKHDRDSGIDEETQAESRRVRHKLDEDQEQIGRAAEDEVMFVSGGDEEVELPREAPSALDDQQMFSAMPWNISASIRGSSVVPRSGRPGLPSSLTGRSRASRMISASPLHGRGQPGGLEALRGLEGEDGYGILGPGGLVFAPGLGEPSSDDLPGLPLSSPPIPQPSFRVREALSAEGSNFLAWISRAVAEKRARVQQELELMSDVLQREVAGDIDEVLFEELLTPQENTRIVAAQGLMMVLALGIKGLLNVRQDEAFGEIRLRLTEVKEEGGEQERQFEELFQAGITGADAEEEEDPHADLYDD</sequence>
<protein>
    <recommendedName>
        <fullName evidence="4">Rad21/Rec8-like protein N-terminal domain-containing protein</fullName>
    </recommendedName>
</protein>